<sequence>MIFDDSGDVGSSATRNASKDDGPYLLRPLLENVPLCADGSQRHVSINCVEYLDGNLYVGTSAAELLHFVKMPPDPVDKSGRPLFMLASRLSPTFAEPPRAAAPIPRPGVQQILLLPTVGKACILCNSTAAFYSLPELSPVSGIGQVKNCNWVGGVDLNEIEPENSAVTILLSLKRRIQVVRVGEGVQAYRNIDYAGSTVSIRRDTIACVADSRSYALLDVERRLKIPLMSISSFDEPLDTVEVEQAQAPASEVVGGISRSVSSTERRPISATRAHNRSTSLGGNVLGSSDRHQEAHESDRRDPESQLTSLLPPFADLQSQQADSGAPPQTDTPAPAAPGETVVSSQTLQQQTVPEATGLHPLIVSPTPEEFLLVIGTSPEEPGIGMFVSLDGDTTRSTIEFERYPEQIVVDGRESDLSSSRFGSGDVSSYVLASMAKQSPNGLRYGLEIQRWDSSEATPEKHWLVANNSENSVPYGLRSLVGSDELQFEEVVARLSHKRFLPFTNPLDTADSYLEKSDSRTALSMERLYQEKELFERDDDSQDDNSPPDGWEAARSSEGEEFTRRLASSKVKLAVWSGDRIWWAARTPLIMQLDAALDAACMNGCADSRGIDRRAIFTVLGSIRGREAKTELEFLTLGFIRQRAGLLLVISLLASPEGEQLSAGEMNALEEVLMDSKLEPRVVLSLIPGLRNEIKEGRQGIWICDGVRMVAETYLQSTSFSGVVKHGIKDVSPRVLHFLRRFLFAWKKLKGFGSVPDEGDVFPTVDAALLVVLLELDQHESHPDGGTVRSELYGLVDKGVDCFERAVGLLESYHRLFVLSRLYQSRKRASDVLSTWKRIIEGERDDGNELQDGEKRVRDYLQKVSSQMVVQEYGIWLASRNPRLGAEVFAGDSLRAPSFEPNRVVEMLRQGAPSAVKYYLEHLVFVKGHAAYVNELVTYYLDIVLDDLESRETSREAVVAAYDAYRALRAPKPTYHHFLAENSPDNDEVWQSRLRLLQLLGGAHDYDSAAISARITSLPGHLLVPETIILAGREGRHDDALRLLVHKLGDYDTAVAYCLRGGRSVYVPPEDRRGGGSNESEQEASRGLFRVVLREFLAINDLSNRVEQTGALLERFGGWFDVDEVLQLIPDDWSVGVVASFLASALQRLVRDKHESIMTRALSGAENLRINYDWVVGLEEKGPRLEATRQQQPGHYADGHAGDAMMP</sequence>
<evidence type="ECO:0000313" key="8">
    <source>
        <dbReference type="Proteomes" id="UP000076580"/>
    </source>
</evidence>
<accession>A0A151GRG6</accession>
<dbReference type="PANTHER" id="PTHR12894:SF27">
    <property type="entry name" value="TRANSFORMING GROWTH FACTOR-BETA RECEPTOR-ASSOCIATED PROTEIN 1"/>
    <property type="match status" value="1"/>
</dbReference>
<dbReference type="InParanoid" id="A0A151GRG6"/>
<evidence type="ECO:0000256" key="3">
    <source>
        <dbReference type="ARBA" id="ARBA00022490"/>
    </source>
</evidence>
<dbReference type="GO" id="GO:0034058">
    <property type="term" value="P:endosomal vesicle fusion"/>
    <property type="evidence" value="ECO:0007669"/>
    <property type="project" value="TreeGrafter"/>
</dbReference>
<dbReference type="GO" id="GO:0006914">
    <property type="term" value="P:autophagy"/>
    <property type="evidence" value="ECO:0007669"/>
    <property type="project" value="TreeGrafter"/>
</dbReference>
<dbReference type="PROSITE" id="PS50219">
    <property type="entry name" value="CNH"/>
    <property type="match status" value="1"/>
</dbReference>
<keyword evidence="3" id="KW-0963">Cytoplasm</keyword>
<dbReference type="RefSeq" id="XP_040658993.1">
    <property type="nucleotide sequence ID" value="XM_040798110.1"/>
</dbReference>
<evidence type="ECO:0000313" key="7">
    <source>
        <dbReference type="EMBL" id="KYK59641.1"/>
    </source>
</evidence>
<comment type="subcellular location">
    <subcellularLocation>
        <location evidence="1">Cytoplasm</location>
    </subcellularLocation>
</comment>
<protein>
    <recommendedName>
        <fullName evidence="6">CNH domain-containing protein</fullName>
    </recommendedName>
</protein>
<keyword evidence="4" id="KW-0653">Protein transport</keyword>
<keyword evidence="2" id="KW-0813">Transport</keyword>
<dbReference type="GeneID" id="63713417"/>
<evidence type="ECO:0000256" key="5">
    <source>
        <dbReference type="SAM" id="MobiDB-lite"/>
    </source>
</evidence>
<feature type="region of interest" description="Disordered" evidence="5">
    <location>
        <begin position="534"/>
        <end position="557"/>
    </location>
</feature>
<feature type="region of interest" description="Disordered" evidence="5">
    <location>
        <begin position="1184"/>
        <end position="1207"/>
    </location>
</feature>
<dbReference type="PANTHER" id="PTHR12894">
    <property type="entry name" value="CNH DOMAIN CONTAINING"/>
    <property type="match status" value="1"/>
</dbReference>
<comment type="caution">
    <text evidence="7">The sequence shown here is derived from an EMBL/GenBank/DDBJ whole genome shotgun (WGS) entry which is preliminary data.</text>
</comment>
<dbReference type="InterPro" id="IPR001180">
    <property type="entry name" value="CNH_dom"/>
</dbReference>
<dbReference type="AlphaFoldDB" id="A0A151GRG6"/>
<dbReference type="EMBL" id="LAYC01000001">
    <property type="protein sequence ID" value="KYK59641.1"/>
    <property type="molecule type" value="Genomic_DNA"/>
</dbReference>
<evidence type="ECO:0000256" key="4">
    <source>
        <dbReference type="ARBA" id="ARBA00022927"/>
    </source>
</evidence>
<feature type="compositionally biased region" description="Low complexity" evidence="5">
    <location>
        <begin position="326"/>
        <end position="350"/>
    </location>
</feature>
<evidence type="ECO:0000256" key="2">
    <source>
        <dbReference type="ARBA" id="ARBA00022448"/>
    </source>
</evidence>
<name>A0A151GRG6_DRECN</name>
<dbReference type="GO" id="GO:0016020">
    <property type="term" value="C:membrane"/>
    <property type="evidence" value="ECO:0007669"/>
    <property type="project" value="TreeGrafter"/>
</dbReference>
<feature type="region of interest" description="Disordered" evidence="5">
    <location>
        <begin position="250"/>
        <end position="350"/>
    </location>
</feature>
<organism evidence="7 8">
    <name type="scientific">Drechmeria coniospora</name>
    <name type="common">Nematophagous fungus</name>
    <name type="synonym">Meria coniospora</name>
    <dbReference type="NCBI Taxonomy" id="98403"/>
    <lineage>
        <taxon>Eukaryota</taxon>
        <taxon>Fungi</taxon>
        <taxon>Dikarya</taxon>
        <taxon>Ascomycota</taxon>
        <taxon>Pezizomycotina</taxon>
        <taxon>Sordariomycetes</taxon>
        <taxon>Hypocreomycetidae</taxon>
        <taxon>Hypocreales</taxon>
        <taxon>Ophiocordycipitaceae</taxon>
        <taxon>Drechmeria</taxon>
    </lineage>
</organism>
<dbReference type="InterPro" id="IPR032914">
    <property type="entry name" value="Vam6/VPS39/TRAP1"/>
</dbReference>
<proteinExistence type="predicted"/>
<dbReference type="GO" id="GO:0005737">
    <property type="term" value="C:cytoplasm"/>
    <property type="evidence" value="ECO:0007669"/>
    <property type="project" value="UniProtKB-SubCell"/>
</dbReference>
<feature type="domain" description="CNH" evidence="6">
    <location>
        <begin position="43"/>
        <end position="455"/>
    </location>
</feature>
<evidence type="ECO:0000256" key="1">
    <source>
        <dbReference type="ARBA" id="ARBA00004496"/>
    </source>
</evidence>
<dbReference type="STRING" id="98403.A0A151GRG6"/>
<reference evidence="7 8" key="1">
    <citation type="journal article" date="2016" name="Sci. Rep.">
        <title>Insights into Adaptations to a Near-Obligate Nematode Endoparasitic Lifestyle from the Finished Genome of Drechmeria coniospora.</title>
        <authorList>
            <person name="Zhang L."/>
            <person name="Zhou Z."/>
            <person name="Guo Q."/>
            <person name="Fokkens L."/>
            <person name="Miskei M."/>
            <person name="Pocsi I."/>
            <person name="Zhang W."/>
            <person name="Chen M."/>
            <person name="Wang L."/>
            <person name="Sun Y."/>
            <person name="Donzelli B.G."/>
            <person name="Gibson D.M."/>
            <person name="Nelson D.R."/>
            <person name="Luo J.G."/>
            <person name="Rep M."/>
            <person name="Liu H."/>
            <person name="Yang S."/>
            <person name="Wang J."/>
            <person name="Krasnoff S.B."/>
            <person name="Xu Y."/>
            <person name="Molnar I."/>
            <person name="Lin M."/>
        </authorList>
    </citation>
    <scope>NUCLEOTIDE SEQUENCE [LARGE SCALE GENOMIC DNA]</scope>
    <source>
        <strain evidence="7 8">ARSEF 6962</strain>
    </source>
</reference>
<keyword evidence="8" id="KW-1185">Reference proteome</keyword>
<dbReference type="GO" id="GO:0015031">
    <property type="term" value="P:protein transport"/>
    <property type="evidence" value="ECO:0007669"/>
    <property type="project" value="UniProtKB-KW"/>
</dbReference>
<evidence type="ECO:0000259" key="6">
    <source>
        <dbReference type="PROSITE" id="PS50219"/>
    </source>
</evidence>
<dbReference type="Proteomes" id="UP000076580">
    <property type="component" value="Chromosome 01"/>
</dbReference>
<gene>
    <name evidence="7" type="ORF">DCS_00774</name>
</gene>
<feature type="compositionally biased region" description="Basic and acidic residues" evidence="5">
    <location>
        <begin position="289"/>
        <end position="304"/>
    </location>
</feature>